<accession>A0A3Q9GNC3</accession>
<keyword evidence="3" id="KW-0812">Transmembrane</keyword>
<dbReference type="GO" id="GO:0016787">
    <property type="term" value="F:hydrolase activity"/>
    <property type="evidence" value="ECO:0007669"/>
    <property type="project" value="UniProtKB-KW"/>
</dbReference>
<keyword evidence="3" id="KW-0472">Membrane</keyword>
<feature type="transmembrane region" description="Helical" evidence="3">
    <location>
        <begin position="559"/>
        <end position="579"/>
    </location>
</feature>
<feature type="compositionally biased region" description="Polar residues" evidence="2">
    <location>
        <begin position="512"/>
        <end position="526"/>
    </location>
</feature>
<sequence length="603" mass="62941">MTISLIRSKLLTVLAAIACMLALPSTAAAAANKPNSAPNAHASILFFQDGHDIAPVKQGTKDKPEFHGGIARLATVLAAQKARGVPTDVAFGGDLGGGTLFGALFHGSAMVEAFNTLGVNIAGFGQHDFDYGLDVLRKNVSNSSFPWVSTNLQIAGEPLNGSGNVTAIRTVGGVRIGYLGFTLGMETTTAGKDVSQIDYVTAAKAALPQLAGADVIVALAQFPRAEDAKRLLSEVPQIDVVLREENAFAQEGNDVTMLPDGRFAVAPEGNYGSLARINFAKSPDGKWKTTHEEIQVNADVPEDPGMLALQNKYVEALDKQLATQVACSDKAYAKPQPLGALAAEAFRRASDAQLGWLNAGGMRAALPAGPLTRKNILAVFPYDNKVMKIKVTGAQLRHALEQGADSSPNGDGGGYPILAGATFTYDADARPGAKISNLKLADGTAVDDSSSFTVALTNYVFNGGNNVTAFKDAEIILDAGFAGSDFDALVAHLAKNGKCDSSGTAGAPHPEPTSSPGADNADQATVRTPDASLSPHSPADPRKTAPRETVSLANTGANIRTLVGGVVLLLTAGFLFRVVSSINQRQREVTGLKGAQRMRSPWR</sequence>
<proteinExistence type="inferred from homology"/>
<keyword evidence="1" id="KW-0732">Signal</keyword>
<reference evidence="5 6" key="1">
    <citation type="submission" date="2018-11" db="EMBL/GenBank/DDBJ databases">
        <title>Multidrug-resistant genes are associated with an 42-kb island TGI1 carrying a complex class 1 integron in a Trueperella pyogenes.</title>
        <authorList>
            <person name="Dong W."/>
        </authorList>
    </citation>
    <scope>NUCLEOTIDE SEQUENCE [LARGE SCALE GENOMIC DNA]</scope>
    <source>
        <strain evidence="5 6">TP4</strain>
    </source>
</reference>
<evidence type="ECO:0000256" key="3">
    <source>
        <dbReference type="SAM" id="Phobius"/>
    </source>
</evidence>
<evidence type="ECO:0000259" key="4">
    <source>
        <dbReference type="Pfam" id="PF02872"/>
    </source>
</evidence>
<organism evidence="5 6">
    <name type="scientific">Trueperella pyogenes</name>
    <dbReference type="NCBI Taxonomy" id="1661"/>
    <lineage>
        <taxon>Bacteria</taxon>
        <taxon>Bacillati</taxon>
        <taxon>Actinomycetota</taxon>
        <taxon>Actinomycetes</taxon>
        <taxon>Actinomycetales</taxon>
        <taxon>Actinomycetaceae</taxon>
        <taxon>Trueperella</taxon>
    </lineage>
</organism>
<dbReference type="RefSeq" id="WP_108726152.1">
    <property type="nucleotide sequence ID" value="NZ_CP029001.1"/>
</dbReference>
<dbReference type="GO" id="GO:0000166">
    <property type="term" value="F:nucleotide binding"/>
    <property type="evidence" value="ECO:0007669"/>
    <property type="project" value="UniProtKB-KW"/>
</dbReference>
<dbReference type="AlphaFoldDB" id="A0A3Q9GNC3"/>
<dbReference type="Gene3D" id="3.60.21.10">
    <property type="match status" value="1"/>
</dbReference>
<keyword evidence="1" id="KW-0378">Hydrolase</keyword>
<dbReference type="EMBL" id="CP033905">
    <property type="protein sequence ID" value="AZR07429.1"/>
    <property type="molecule type" value="Genomic_DNA"/>
</dbReference>
<name>A0A3Q9GNC3_9ACTO</name>
<dbReference type="PANTHER" id="PTHR11575">
    <property type="entry name" value="5'-NUCLEOTIDASE-RELATED"/>
    <property type="match status" value="1"/>
</dbReference>
<evidence type="ECO:0000256" key="2">
    <source>
        <dbReference type="SAM" id="MobiDB-lite"/>
    </source>
</evidence>
<feature type="signal peptide" evidence="1">
    <location>
        <begin position="1"/>
        <end position="30"/>
    </location>
</feature>
<dbReference type="PRINTS" id="PR01607">
    <property type="entry name" value="APYRASEFAMLY"/>
</dbReference>
<dbReference type="SUPFAM" id="SSF55816">
    <property type="entry name" value="5'-nucleotidase (syn. UDP-sugar hydrolase), C-terminal domain"/>
    <property type="match status" value="1"/>
</dbReference>
<feature type="region of interest" description="Disordered" evidence="2">
    <location>
        <begin position="499"/>
        <end position="547"/>
    </location>
</feature>
<dbReference type="Pfam" id="PF02872">
    <property type="entry name" value="5_nucleotid_C"/>
    <property type="match status" value="1"/>
</dbReference>
<dbReference type="SUPFAM" id="SSF56300">
    <property type="entry name" value="Metallo-dependent phosphatases"/>
    <property type="match status" value="1"/>
</dbReference>
<evidence type="ECO:0000313" key="6">
    <source>
        <dbReference type="Proteomes" id="UP000275951"/>
    </source>
</evidence>
<dbReference type="InterPro" id="IPR008334">
    <property type="entry name" value="5'-Nucleotdase_C"/>
</dbReference>
<dbReference type="PANTHER" id="PTHR11575:SF24">
    <property type="entry name" value="5'-NUCLEOTIDASE"/>
    <property type="match status" value="1"/>
</dbReference>
<dbReference type="InterPro" id="IPR036907">
    <property type="entry name" value="5'-Nucleotdase_C_sf"/>
</dbReference>
<comment type="similarity">
    <text evidence="1">Belongs to the 5'-nucleotidase family.</text>
</comment>
<feature type="domain" description="5'-Nucleotidase C-terminal" evidence="4">
    <location>
        <begin position="329"/>
        <end position="472"/>
    </location>
</feature>
<protein>
    <submittedName>
        <fullName evidence="5">Bifunctional metallophosphatase/5'-nucleotidase</fullName>
    </submittedName>
</protein>
<dbReference type="Proteomes" id="UP000275951">
    <property type="component" value="Chromosome"/>
</dbReference>
<dbReference type="GO" id="GO:0009166">
    <property type="term" value="P:nucleotide catabolic process"/>
    <property type="evidence" value="ECO:0007669"/>
    <property type="project" value="InterPro"/>
</dbReference>
<gene>
    <name evidence="5" type="ORF">EBQ10_09130</name>
</gene>
<dbReference type="InterPro" id="IPR029052">
    <property type="entry name" value="Metallo-depent_PP-like"/>
</dbReference>
<evidence type="ECO:0000313" key="5">
    <source>
        <dbReference type="EMBL" id="AZR07429.1"/>
    </source>
</evidence>
<keyword evidence="1" id="KW-0547">Nucleotide-binding</keyword>
<dbReference type="InterPro" id="IPR006179">
    <property type="entry name" value="5_nucleotidase/apyrase"/>
</dbReference>
<feature type="chain" id="PRO_5018376575" evidence="1">
    <location>
        <begin position="31"/>
        <end position="603"/>
    </location>
</feature>
<evidence type="ECO:0000256" key="1">
    <source>
        <dbReference type="RuleBase" id="RU362119"/>
    </source>
</evidence>
<dbReference type="Gene3D" id="3.90.780.10">
    <property type="entry name" value="5'-Nucleotidase, C-terminal domain"/>
    <property type="match status" value="1"/>
</dbReference>
<keyword evidence="3" id="KW-1133">Transmembrane helix</keyword>